<evidence type="ECO:0000256" key="7">
    <source>
        <dbReference type="ARBA" id="ARBA00023146"/>
    </source>
</evidence>
<keyword evidence="5 10" id="KW-0067">ATP-binding</keyword>
<evidence type="ECO:0000256" key="9">
    <source>
        <dbReference type="NCBIfam" id="TIGR00233"/>
    </source>
</evidence>
<keyword evidence="4 10" id="KW-0547">Nucleotide-binding</keyword>
<evidence type="ECO:0000256" key="6">
    <source>
        <dbReference type="ARBA" id="ARBA00022917"/>
    </source>
</evidence>
<reference evidence="11" key="1">
    <citation type="submission" date="2021-04" db="EMBL/GenBank/DDBJ databases">
        <authorList>
            <person name="Rodrigo-Torres L."/>
            <person name="Arahal R. D."/>
            <person name="Lucena T."/>
        </authorList>
    </citation>
    <scope>NUCLEOTIDE SEQUENCE</scope>
    <source>
        <strain evidence="11">AS29M-1</strain>
    </source>
</reference>
<evidence type="ECO:0000313" key="11">
    <source>
        <dbReference type="EMBL" id="CAG5085509.1"/>
    </source>
</evidence>
<comment type="catalytic activity">
    <reaction evidence="8">
        <text>tRNA(Trp) + L-tryptophan + ATP = L-tryptophyl-tRNA(Trp) + AMP + diphosphate + H(+)</text>
        <dbReference type="Rhea" id="RHEA:24080"/>
        <dbReference type="Rhea" id="RHEA-COMP:9671"/>
        <dbReference type="Rhea" id="RHEA-COMP:9705"/>
        <dbReference type="ChEBI" id="CHEBI:15378"/>
        <dbReference type="ChEBI" id="CHEBI:30616"/>
        <dbReference type="ChEBI" id="CHEBI:33019"/>
        <dbReference type="ChEBI" id="CHEBI:57912"/>
        <dbReference type="ChEBI" id="CHEBI:78442"/>
        <dbReference type="ChEBI" id="CHEBI:78535"/>
        <dbReference type="ChEBI" id="CHEBI:456215"/>
        <dbReference type="EC" id="6.1.1.2"/>
    </reaction>
</comment>
<dbReference type="InterPro" id="IPR014729">
    <property type="entry name" value="Rossmann-like_a/b/a_fold"/>
</dbReference>
<dbReference type="Proteomes" id="UP000683507">
    <property type="component" value="Chromosome"/>
</dbReference>
<dbReference type="PANTHER" id="PTHR43766:SF1">
    <property type="entry name" value="TRYPTOPHAN--TRNA LIGASE, MITOCHONDRIAL"/>
    <property type="match status" value="1"/>
</dbReference>
<evidence type="ECO:0000256" key="5">
    <source>
        <dbReference type="ARBA" id="ARBA00022840"/>
    </source>
</evidence>
<keyword evidence="6 10" id="KW-0648">Protein biosynthesis</keyword>
<organism evidence="11 12">
    <name type="scientific">Parvicella tangerina</name>
    <dbReference type="NCBI Taxonomy" id="2829795"/>
    <lineage>
        <taxon>Bacteria</taxon>
        <taxon>Pseudomonadati</taxon>
        <taxon>Bacteroidota</taxon>
        <taxon>Flavobacteriia</taxon>
        <taxon>Flavobacteriales</taxon>
        <taxon>Parvicellaceae</taxon>
        <taxon>Parvicella</taxon>
    </lineage>
</organism>
<dbReference type="Gene3D" id="1.10.240.10">
    <property type="entry name" value="Tyrosyl-Transfer RNA Synthetase"/>
    <property type="match status" value="1"/>
</dbReference>
<evidence type="ECO:0000256" key="10">
    <source>
        <dbReference type="RuleBase" id="RU363036"/>
    </source>
</evidence>
<dbReference type="Pfam" id="PF00579">
    <property type="entry name" value="tRNA-synt_1b"/>
    <property type="match status" value="1"/>
</dbReference>
<evidence type="ECO:0000256" key="3">
    <source>
        <dbReference type="ARBA" id="ARBA00022598"/>
    </source>
</evidence>
<dbReference type="EC" id="6.1.1.2" evidence="2 9"/>
<dbReference type="FunFam" id="1.10.240.10:FF:000005">
    <property type="entry name" value="Tryptophan--tRNA ligase"/>
    <property type="match status" value="1"/>
</dbReference>
<evidence type="ECO:0000256" key="2">
    <source>
        <dbReference type="ARBA" id="ARBA00013161"/>
    </source>
</evidence>
<dbReference type="CDD" id="cd00806">
    <property type="entry name" value="TrpRS_core"/>
    <property type="match status" value="1"/>
</dbReference>
<dbReference type="InterPro" id="IPR002306">
    <property type="entry name" value="Trp-tRNA-ligase"/>
</dbReference>
<evidence type="ECO:0000256" key="8">
    <source>
        <dbReference type="ARBA" id="ARBA00049929"/>
    </source>
</evidence>
<dbReference type="RefSeq" id="WP_258542983.1">
    <property type="nucleotide sequence ID" value="NZ_OU015584.1"/>
</dbReference>
<protein>
    <recommendedName>
        <fullName evidence="2 9">Tryptophan--tRNA ligase</fullName>
        <ecNumber evidence="2 9">6.1.1.2</ecNumber>
    </recommendedName>
</protein>
<accession>A0A916NJ35</accession>
<sequence>MARILTGIQSTGTPHLGNILGAIMPAIEMSNEGDNESFLFIADMHSLTQIKDGNELRENTYSVAATWLAFGLDADKTVFYRQSDVPEVTELTWYLSCFFPYQRLTLAHSFKDKSDRLSDVNSGLFTYPMLMAADILLYDANYVPVGKDQLQHLEMTRDVASRINHHYNEELLIVPEAKVQEHTKLVPGTDGEKMSKSRDNFIDVFLADKALKKAINKKIITDATPLEEPKNTDDSALVGLYKLVASEEQYEELLSKLHAGGYGWGHAKGDLHQALISKFGEAREKYHHYMNNKKELDDVLAMGAEKARVVAKETLLRVRSKMGY</sequence>
<evidence type="ECO:0000256" key="1">
    <source>
        <dbReference type="ARBA" id="ARBA00005594"/>
    </source>
</evidence>
<dbReference type="SUPFAM" id="SSF52374">
    <property type="entry name" value="Nucleotidylyl transferase"/>
    <property type="match status" value="1"/>
</dbReference>
<keyword evidence="3 10" id="KW-0436">Ligase</keyword>
<name>A0A916NJ35_9FLAO</name>
<dbReference type="InterPro" id="IPR002305">
    <property type="entry name" value="aa-tRNA-synth_Ic"/>
</dbReference>
<dbReference type="KEGG" id="ptan:CRYO30217_02779"/>
<keyword evidence="7 10" id="KW-0030">Aminoacyl-tRNA synthetase</keyword>
<dbReference type="GO" id="GO:0005524">
    <property type="term" value="F:ATP binding"/>
    <property type="evidence" value="ECO:0007669"/>
    <property type="project" value="UniProtKB-KW"/>
</dbReference>
<dbReference type="InterPro" id="IPR050203">
    <property type="entry name" value="Trp-tRNA_synthetase"/>
</dbReference>
<dbReference type="NCBIfam" id="TIGR00233">
    <property type="entry name" value="trpS"/>
    <property type="match status" value="1"/>
</dbReference>
<comment type="similarity">
    <text evidence="1 10">Belongs to the class-I aminoacyl-tRNA synthetase family.</text>
</comment>
<evidence type="ECO:0000256" key="4">
    <source>
        <dbReference type="ARBA" id="ARBA00022741"/>
    </source>
</evidence>
<keyword evidence="12" id="KW-1185">Reference proteome</keyword>
<dbReference type="PRINTS" id="PR01039">
    <property type="entry name" value="TRNASYNTHTRP"/>
</dbReference>
<dbReference type="AlphaFoldDB" id="A0A916NJ35"/>
<dbReference type="GO" id="GO:0004830">
    <property type="term" value="F:tryptophan-tRNA ligase activity"/>
    <property type="evidence" value="ECO:0007669"/>
    <property type="project" value="UniProtKB-UniRule"/>
</dbReference>
<dbReference type="PANTHER" id="PTHR43766">
    <property type="entry name" value="TRYPTOPHAN--TRNA LIGASE, MITOCHONDRIAL"/>
    <property type="match status" value="1"/>
</dbReference>
<proteinExistence type="inferred from homology"/>
<dbReference type="Gene3D" id="3.40.50.620">
    <property type="entry name" value="HUPs"/>
    <property type="match status" value="1"/>
</dbReference>
<dbReference type="GO" id="GO:0006436">
    <property type="term" value="P:tryptophanyl-tRNA aminoacylation"/>
    <property type="evidence" value="ECO:0007669"/>
    <property type="project" value="UniProtKB-UniRule"/>
</dbReference>
<gene>
    <name evidence="11" type="primary">trpS</name>
    <name evidence="11" type="ORF">CRYO30217_02779</name>
</gene>
<dbReference type="EMBL" id="OU015584">
    <property type="protein sequence ID" value="CAG5085509.1"/>
    <property type="molecule type" value="Genomic_DNA"/>
</dbReference>
<evidence type="ECO:0000313" key="12">
    <source>
        <dbReference type="Proteomes" id="UP000683507"/>
    </source>
</evidence>
<dbReference type="GO" id="GO:0005829">
    <property type="term" value="C:cytosol"/>
    <property type="evidence" value="ECO:0007669"/>
    <property type="project" value="TreeGrafter"/>
</dbReference>